<comment type="caution">
    <text evidence="5">The sequence shown here is derived from an EMBL/GenBank/DDBJ whole genome shotgun (WGS) entry which is preliminary data.</text>
</comment>
<dbReference type="EMBL" id="DTQM01000256">
    <property type="protein sequence ID" value="HGC44204.1"/>
    <property type="molecule type" value="Genomic_DNA"/>
</dbReference>
<evidence type="ECO:0000313" key="5">
    <source>
        <dbReference type="EMBL" id="HGC44204.1"/>
    </source>
</evidence>
<evidence type="ECO:0000259" key="3">
    <source>
        <dbReference type="Pfam" id="PF00389"/>
    </source>
</evidence>
<dbReference type="GO" id="GO:0016618">
    <property type="term" value="F:hydroxypyruvate reductase [NAD(P)H] activity"/>
    <property type="evidence" value="ECO:0007669"/>
    <property type="project" value="TreeGrafter"/>
</dbReference>
<organism evidence="5">
    <name type="scientific">Acidicaldus sp</name>
    <dbReference type="NCBI Taxonomy" id="1872105"/>
    <lineage>
        <taxon>Bacteria</taxon>
        <taxon>Pseudomonadati</taxon>
        <taxon>Pseudomonadota</taxon>
        <taxon>Alphaproteobacteria</taxon>
        <taxon>Acetobacterales</taxon>
        <taxon>Acetobacteraceae</taxon>
        <taxon>Acidicaldus</taxon>
    </lineage>
</organism>
<dbReference type="InterPro" id="IPR006140">
    <property type="entry name" value="D-isomer_DH_NAD-bd"/>
</dbReference>
<dbReference type="InterPro" id="IPR050223">
    <property type="entry name" value="D-isomer_2-hydroxyacid_DH"/>
</dbReference>
<dbReference type="InterPro" id="IPR029753">
    <property type="entry name" value="D-isomer_DH_CS"/>
</dbReference>
<dbReference type="CDD" id="cd05301">
    <property type="entry name" value="GDH"/>
    <property type="match status" value="1"/>
</dbReference>
<dbReference type="GO" id="GO:0051287">
    <property type="term" value="F:NAD binding"/>
    <property type="evidence" value="ECO:0007669"/>
    <property type="project" value="InterPro"/>
</dbReference>
<feature type="domain" description="D-isomer specific 2-hydroxyacid dehydrogenase catalytic" evidence="3">
    <location>
        <begin position="34"/>
        <end position="319"/>
    </location>
</feature>
<gene>
    <name evidence="5" type="ORF">ENY07_13445</name>
</gene>
<dbReference type="AlphaFoldDB" id="A0A8J4M7I1"/>
<dbReference type="Pfam" id="PF02826">
    <property type="entry name" value="2-Hacid_dh_C"/>
    <property type="match status" value="1"/>
</dbReference>
<evidence type="ECO:0000256" key="2">
    <source>
        <dbReference type="RuleBase" id="RU003719"/>
    </source>
</evidence>
<name>A0A8J4M7I1_9PROT</name>
<dbReference type="PROSITE" id="PS00671">
    <property type="entry name" value="D_2_HYDROXYACID_DH_3"/>
    <property type="match status" value="1"/>
</dbReference>
<dbReference type="PANTHER" id="PTHR10996">
    <property type="entry name" value="2-HYDROXYACID DEHYDROGENASE-RELATED"/>
    <property type="match status" value="1"/>
</dbReference>
<dbReference type="SUPFAM" id="SSF52283">
    <property type="entry name" value="Formate/glycerate dehydrogenase catalytic domain-like"/>
    <property type="match status" value="1"/>
</dbReference>
<evidence type="ECO:0000256" key="1">
    <source>
        <dbReference type="ARBA" id="ARBA00023002"/>
    </source>
</evidence>
<comment type="similarity">
    <text evidence="2">Belongs to the D-isomer specific 2-hydroxyacid dehydrogenase family.</text>
</comment>
<keyword evidence="1 2" id="KW-0560">Oxidoreductase</keyword>
<dbReference type="Pfam" id="PF00389">
    <property type="entry name" value="2-Hacid_dh"/>
    <property type="match status" value="1"/>
</dbReference>
<feature type="domain" description="D-isomer specific 2-hydroxyacid dehydrogenase NAD-binding" evidence="4">
    <location>
        <begin position="112"/>
        <end position="288"/>
    </location>
</feature>
<dbReference type="SUPFAM" id="SSF51735">
    <property type="entry name" value="NAD(P)-binding Rossmann-fold domains"/>
    <property type="match status" value="1"/>
</dbReference>
<evidence type="ECO:0000259" key="4">
    <source>
        <dbReference type="Pfam" id="PF02826"/>
    </source>
</evidence>
<protein>
    <submittedName>
        <fullName evidence="5">D-glycerate dehydrogenase</fullName>
    </submittedName>
</protein>
<sequence length="320" mass="34454">MTKPVLLITRRLPQAVEARAGREFAARFNRDDHILSIEELLRLAEGADALLTAPGDRLDAATIQALPARLKVIGTFSVGFDHIDIAAAKARGIQVCNTPDVLSVATAETAMLLILAAARRAGEGERLVRAGRWTGWAPTQLLGTQVSGRRLGIFGMGRIGREVARMARGFAMEIHYRDQARLPPDLEQGAIFHDNDDYFLRLCQVLSLNAPGGESTKHWLNAARIAKLPKGAVVVNAARGTLIDDKALIAALQSGHLAAAGLDVYNNEPHLERGYLDLENIVLLPHLGSATVETRDAMGAVVLDGITALLAGQRPRNLVV</sequence>
<dbReference type="InterPro" id="IPR036291">
    <property type="entry name" value="NAD(P)-bd_dom_sf"/>
</dbReference>
<dbReference type="GO" id="GO:0030267">
    <property type="term" value="F:glyoxylate reductase (NADPH) activity"/>
    <property type="evidence" value="ECO:0007669"/>
    <property type="project" value="TreeGrafter"/>
</dbReference>
<accession>A0A8J4M7I1</accession>
<dbReference type="GO" id="GO:0005829">
    <property type="term" value="C:cytosol"/>
    <property type="evidence" value="ECO:0007669"/>
    <property type="project" value="TreeGrafter"/>
</dbReference>
<dbReference type="InterPro" id="IPR006139">
    <property type="entry name" value="D-isomer_2_OHA_DH_cat_dom"/>
</dbReference>
<dbReference type="Gene3D" id="3.40.50.720">
    <property type="entry name" value="NAD(P)-binding Rossmann-like Domain"/>
    <property type="match status" value="2"/>
</dbReference>
<proteinExistence type="inferred from homology"/>
<dbReference type="PANTHER" id="PTHR10996:SF283">
    <property type="entry name" value="GLYOXYLATE_HYDROXYPYRUVATE REDUCTASE B"/>
    <property type="match status" value="1"/>
</dbReference>
<reference evidence="5" key="1">
    <citation type="journal article" date="2020" name="mSystems">
        <title>Genome- and Community-Level Interaction Insights into Carbon Utilization and Element Cycling Functions of Hydrothermarchaeota in Hydrothermal Sediment.</title>
        <authorList>
            <person name="Zhou Z."/>
            <person name="Liu Y."/>
            <person name="Xu W."/>
            <person name="Pan J."/>
            <person name="Luo Z.H."/>
            <person name="Li M."/>
        </authorList>
    </citation>
    <scope>NUCLEOTIDE SEQUENCE</scope>
    <source>
        <strain evidence="5">SpSt-997</strain>
    </source>
</reference>